<sequence>MITMSGLARRGGRRLIASVAVLASLAAMAVGTAGIANADATDAASITLSSIAGPSLKGRDFTAYKLGSYTDVKLTSDGNSVDSFSISPEAGVVALAAQAATDAGIDTSGMGGLDALNYVLSGSESGTITTAQLSAFSRSLAKLLVGADGAVGGDDPVKASVSTSPTSGWELTLGLTEGYYLIVENLEGGKVIADDGSFASGQPIMVGTKFVVDGAKLELSKKYKGLFLGQAVVKSNVFHLGKWAYQGRSSITGAEGLNPPLVGSAGSPDAPLNTEFTIEFTIPNRMTYGKWFISDTAANGYSAPTDKSVFTVSGDDEVNAALRSKIRLGYKAEANADHTDVVLTPDPNSWALVGDTSDSDAFTRYLYELYNDYHTEADIQYTAKKTGGNDRDGNISRNTISGGEFLLGGGYVPGAATAEIGSYDVIIRKTGVDGTPIFGTGFAVSNNFENYCASTDTHELFRDDKLCNMDYANARNGYVPQGDPVSADGKYRTELLTGDANLDGTVSPDEAKANTADIRLRLWSWDSQLGDNKFSFTETSASRGYMNPLRGKHFAITIGSNDSVEDDYGRVGRATSFSQYTDENGNKGGIGFSTDAPAWVTFEGYSEADHAYIINVKDPKNLSELAQTGGYGIIIASILAALVLTGAVITIRHGIRDAKREARALAA</sequence>
<comment type="caution">
    <text evidence="3">The sequence shown here is derived from an EMBL/GenBank/DDBJ whole genome shotgun (WGS) entry which is preliminary data.</text>
</comment>
<dbReference type="RefSeq" id="WP_169240379.1">
    <property type="nucleotide sequence ID" value="NZ_JAAIIG010000002.1"/>
</dbReference>
<evidence type="ECO:0008006" key="5">
    <source>
        <dbReference type="Google" id="ProtNLM"/>
    </source>
</evidence>
<feature type="transmembrane region" description="Helical" evidence="1">
    <location>
        <begin position="629"/>
        <end position="651"/>
    </location>
</feature>
<feature type="signal peptide" evidence="2">
    <location>
        <begin position="1"/>
        <end position="29"/>
    </location>
</feature>
<evidence type="ECO:0000313" key="4">
    <source>
        <dbReference type="Proteomes" id="UP000543419"/>
    </source>
</evidence>
<keyword evidence="1" id="KW-1133">Transmembrane helix</keyword>
<proteinExistence type="predicted"/>
<accession>A0A7Y0EWW6</accession>
<keyword evidence="1" id="KW-0472">Membrane</keyword>
<dbReference type="AlphaFoldDB" id="A0A7Y0EWW6"/>
<organism evidence="3 4">
    <name type="scientific">Bifidobacterium olomucense</name>
    <dbReference type="NCBI Taxonomy" id="2675324"/>
    <lineage>
        <taxon>Bacteria</taxon>
        <taxon>Bacillati</taxon>
        <taxon>Actinomycetota</taxon>
        <taxon>Actinomycetes</taxon>
        <taxon>Bifidobacteriales</taxon>
        <taxon>Bifidobacteriaceae</taxon>
        <taxon>Bifidobacterium</taxon>
    </lineage>
</organism>
<reference evidence="3 4" key="1">
    <citation type="submission" date="2020-02" db="EMBL/GenBank/DDBJ databases">
        <title>Characterization of phylogenetic diversity of novel bifidobacterial species isolated in Czech ZOOs.</title>
        <authorList>
            <person name="Lugli G.A."/>
            <person name="Vera N.B."/>
            <person name="Ventura M."/>
        </authorList>
    </citation>
    <scope>NUCLEOTIDE SEQUENCE [LARGE SCALE GENOMIC DNA]</scope>
    <source>
        <strain evidence="3 4">DSM 109959</strain>
    </source>
</reference>
<keyword evidence="2" id="KW-0732">Signal</keyword>
<evidence type="ECO:0000256" key="1">
    <source>
        <dbReference type="SAM" id="Phobius"/>
    </source>
</evidence>
<keyword evidence="4" id="KW-1185">Reference proteome</keyword>
<evidence type="ECO:0000313" key="3">
    <source>
        <dbReference type="EMBL" id="NMM97543.1"/>
    </source>
</evidence>
<keyword evidence="1" id="KW-0812">Transmembrane</keyword>
<name>A0A7Y0EWW6_9BIFI</name>
<evidence type="ECO:0000256" key="2">
    <source>
        <dbReference type="SAM" id="SignalP"/>
    </source>
</evidence>
<dbReference type="EMBL" id="JAAIIG010000002">
    <property type="protein sequence ID" value="NMM97543.1"/>
    <property type="molecule type" value="Genomic_DNA"/>
</dbReference>
<gene>
    <name evidence="3" type="ORF">G1C97_0492</name>
</gene>
<feature type="chain" id="PRO_5039553880" description="Cell surface protein" evidence="2">
    <location>
        <begin position="30"/>
        <end position="667"/>
    </location>
</feature>
<dbReference type="Proteomes" id="UP000543419">
    <property type="component" value="Unassembled WGS sequence"/>
</dbReference>
<protein>
    <recommendedName>
        <fullName evidence="5">Cell surface protein</fullName>
    </recommendedName>
</protein>